<accession>A0A524RRP2</accession>
<feature type="non-terminal residue" evidence="6">
    <location>
        <position position="345"/>
    </location>
</feature>
<gene>
    <name evidence="6" type="primary">holA</name>
    <name evidence="6" type="ORF">ERJ68_08800</name>
</gene>
<evidence type="ECO:0000256" key="2">
    <source>
        <dbReference type="ARBA" id="ARBA00022695"/>
    </source>
</evidence>
<dbReference type="InterPro" id="IPR010372">
    <property type="entry name" value="DNA_pol3_delta_N"/>
</dbReference>
<evidence type="ECO:0000313" key="6">
    <source>
        <dbReference type="EMBL" id="TGH18908.1"/>
    </source>
</evidence>
<evidence type="ECO:0000256" key="1">
    <source>
        <dbReference type="ARBA" id="ARBA00022679"/>
    </source>
</evidence>
<dbReference type="PANTHER" id="PTHR34388">
    <property type="entry name" value="DNA POLYMERASE III SUBUNIT DELTA"/>
    <property type="match status" value="1"/>
</dbReference>
<keyword evidence="1 6" id="KW-0808">Transferase</keyword>
<dbReference type="PANTHER" id="PTHR34388:SF1">
    <property type="entry name" value="DNA POLYMERASE III SUBUNIT DELTA"/>
    <property type="match status" value="1"/>
</dbReference>
<evidence type="ECO:0000259" key="5">
    <source>
        <dbReference type="Pfam" id="PF06144"/>
    </source>
</evidence>
<comment type="caution">
    <text evidence="6">The sequence shown here is derived from an EMBL/GenBank/DDBJ whole genome shotgun (WGS) entry which is preliminary data.</text>
</comment>
<evidence type="ECO:0000313" key="7">
    <source>
        <dbReference type="Proteomes" id="UP000315454"/>
    </source>
</evidence>
<dbReference type="GO" id="GO:0003887">
    <property type="term" value="F:DNA-directed DNA polymerase activity"/>
    <property type="evidence" value="ECO:0007669"/>
    <property type="project" value="UniProtKB-KW"/>
</dbReference>
<dbReference type="Gene3D" id="3.40.50.300">
    <property type="entry name" value="P-loop containing nucleotide triphosphate hydrolases"/>
    <property type="match status" value="1"/>
</dbReference>
<proteinExistence type="predicted"/>
<keyword evidence="4" id="KW-0239">DNA-directed DNA polymerase</keyword>
<dbReference type="InterPro" id="IPR005790">
    <property type="entry name" value="DNA_polIII_delta"/>
</dbReference>
<dbReference type="GO" id="GO:0003677">
    <property type="term" value="F:DNA binding"/>
    <property type="evidence" value="ECO:0007669"/>
    <property type="project" value="InterPro"/>
</dbReference>
<dbReference type="EC" id="2.7.7.7" evidence="6"/>
<dbReference type="Pfam" id="PF06144">
    <property type="entry name" value="DNA_pol3_delta"/>
    <property type="match status" value="1"/>
</dbReference>
<dbReference type="GO" id="GO:0006261">
    <property type="term" value="P:DNA-templated DNA replication"/>
    <property type="evidence" value="ECO:0007669"/>
    <property type="project" value="TreeGrafter"/>
</dbReference>
<dbReference type="GO" id="GO:0009360">
    <property type="term" value="C:DNA polymerase III complex"/>
    <property type="evidence" value="ECO:0007669"/>
    <property type="project" value="InterPro"/>
</dbReference>
<dbReference type="SUPFAM" id="SSF52540">
    <property type="entry name" value="P-loop containing nucleoside triphosphate hydrolases"/>
    <property type="match status" value="1"/>
</dbReference>
<feature type="non-terminal residue" evidence="6">
    <location>
        <position position="1"/>
    </location>
</feature>
<keyword evidence="3" id="KW-0235">DNA replication</keyword>
<reference evidence="6 7" key="1">
    <citation type="journal article" date="2019" name="mSystems">
        <title>Life at home and on the roam: Genomic adaptions reflect the dual lifestyle of an intracellular, facultative symbiont.</title>
        <authorList>
            <person name="Burgsdorf I."/>
        </authorList>
    </citation>
    <scope>NUCLEOTIDE SEQUENCE [LARGE SCALE GENOMIC DNA]</scope>
    <source>
        <strain evidence="6">277cI</strain>
    </source>
</reference>
<dbReference type="InterPro" id="IPR027417">
    <property type="entry name" value="P-loop_NTPase"/>
</dbReference>
<dbReference type="EMBL" id="SRMN01000168">
    <property type="protein sequence ID" value="TGH18908.1"/>
    <property type="molecule type" value="Genomic_DNA"/>
</dbReference>
<sequence>AARAALTDVRMAPFGAGGRLLQVLNSPFCSQCPAALVEALERSLDQIPDNCHLLLTSSNKPDARLKSTRLLKQRAHVESFQRPAVWDSGGQRQMVHRVVQAAGLRIDDPGEQALADAVGSDSGRLVQELEKLSLYCGDQPIDAQAVALLVSTSSQTSLQVGDALAAGEIPRALQLLDELLAANEPPLRILAGLAAGSGWCCSTRAASGMRRPLPLPPASATPGGCTCCASRPGAAAPSCSLPFCASYWTWSGPSSWADHPGMLSGTRCCLWRATCHERRGGTCISDGANAVLLAEPRQWLPGTAAVGTAHSKLWERIIVCWRSVDHGASGAEIRWYLRGLRGADP</sequence>
<name>A0A524RRP2_9CHRO</name>
<dbReference type="Proteomes" id="UP000315454">
    <property type="component" value="Unassembled WGS sequence"/>
</dbReference>
<keyword evidence="2 6" id="KW-0548">Nucleotidyltransferase</keyword>
<evidence type="ECO:0000256" key="4">
    <source>
        <dbReference type="ARBA" id="ARBA00022932"/>
    </source>
</evidence>
<evidence type="ECO:0000256" key="3">
    <source>
        <dbReference type="ARBA" id="ARBA00022705"/>
    </source>
</evidence>
<feature type="domain" description="DNA polymerase III delta N-terminal" evidence="5">
    <location>
        <begin position="4"/>
        <end position="78"/>
    </location>
</feature>
<protein>
    <submittedName>
        <fullName evidence="6">DNA polymerase III subunit delta</fullName>
        <ecNumber evidence="6">2.7.7.7</ecNumber>
    </submittedName>
</protein>
<dbReference type="NCBIfam" id="TIGR01128">
    <property type="entry name" value="holA"/>
    <property type="match status" value="1"/>
</dbReference>
<organism evidence="6 7">
    <name type="scientific">Aphanocapsa feldmannii 277cI</name>
    <dbReference type="NCBI Taxonomy" id="2507554"/>
    <lineage>
        <taxon>Bacteria</taxon>
        <taxon>Bacillati</taxon>
        <taxon>Cyanobacteriota</taxon>
        <taxon>Cyanophyceae</taxon>
        <taxon>Oscillatoriophycideae</taxon>
        <taxon>Chroococcales</taxon>
        <taxon>Microcystaceae</taxon>
        <taxon>Aphanocapsa</taxon>
    </lineage>
</organism>
<dbReference type="AlphaFoldDB" id="A0A524RRP2"/>
<dbReference type="Gene3D" id="1.10.8.60">
    <property type="match status" value="1"/>
</dbReference>